<organism evidence="5">
    <name type="scientific">marine metagenome</name>
    <dbReference type="NCBI Taxonomy" id="408172"/>
    <lineage>
        <taxon>unclassified sequences</taxon>
        <taxon>metagenomes</taxon>
        <taxon>ecological metagenomes</taxon>
    </lineage>
</organism>
<keyword evidence="1" id="KW-0645">Protease</keyword>
<gene>
    <name evidence="5" type="ORF">METZ01_LOCUS14748</name>
</gene>
<dbReference type="PANTHER" id="PTHR30217:SF6">
    <property type="entry name" value="TRNA HYDROXYLATION PROTEIN P"/>
    <property type="match status" value="1"/>
</dbReference>
<dbReference type="GO" id="GO:0006508">
    <property type="term" value="P:proteolysis"/>
    <property type="evidence" value="ECO:0007669"/>
    <property type="project" value="UniProtKB-KW"/>
</dbReference>
<dbReference type="InterPro" id="IPR001539">
    <property type="entry name" value="Peptidase_U32"/>
</dbReference>
<dbReference type="PANTHER" id="PTHR30217">
    <property type="entry name" value="PEPTIDASE U32 FAMILY"/>
    <property type="match status" value="1"/>
</dbReference>
<evidence type="ECO:0000256" key="2">
    <source>
        <dbReference type="ARBA" id="ARBA00022801"/>
    </source>
</evidence>
<sequence>MELLAPAGNLAKLKTAVLYGADAVYLAGPKFSLRGASDNFSDTELREGIKYAHHKKCKTYVTLNAFLHDKELSELPEYVRFLEQTSVDAVIVSDLGVMTVVQQHSKLPIHLSTQASCLNIHAAKVWKNLGAKRLVLGREVSIEEAGHIRKEVDIEVELFIHGAMCMAYSGNCTISNYTAGRDSNRGGCIQSCRFSYSVIQESSVLEDKSLECFPTSLMSSKDLRGLDLLPKFLKTGVESIKVEGRMKSSLYAATTINAYALALKWCDSTPQEQWPEKLKELSGMLEKIPHRGYTYGYLKSQPEAAVAAGAESIYQGDRNGRNSGYEFAGTVMEVEKSKSFTMLTQNSFDCDRVLEVLTFDGSVIEIPTQEMRTLNNTPVQRANPNRLLRFSFSEAVEKSADAAGTFLIQPLNVVRLKT</sequence>
<dbReference type="InterPro" id="IPR032525">
    <property type="entry name" value="Peptidase_U32_C"/>
</dbReference>
<dbReference type="GO" id="GO:0008233">
    <property type="term" value="F:peptidase activity"/>
    <property type="evidence" value="ECO:0007669"/>
    <property type="project" value="UniProtKB-KW"/>
</dbReference>
<name>A0A381P5P1_9ZZZZ</name>
<dbReference type="Pfam" id="PF01136">
    <property type="entry name" value="Peptidase_U32"/>
    <property type="match status" value="1"/>
</dbReference>
<dbReference type="InterPro" id="IPR051454">
    <property type="entry name" value="RNA/ubiquinone_mod_enzymes"/>
</dbReference>
<keyword evidence="2" id="KW-0378">Hydrolase</keyword>
<protein>
    <recommendedName>
        <fullName evidence="4">Peptidase family U32 C-terminal domain-containing protein</fullName>
    </recommendedName>
</protein>
<dbReference type="Pfam" id="PF16325">
    <property type="entry name" value="Peptidase_U32_C"/>
    <property type="match status" value="1"/>
</dbReference>
<dbReference type="AlphaFoldDB" id="A0A381P5P1"/>
<dbReference type="PROSITE" id="PS01276">
    <property type="entry name" value="PEPTIDASE_U32"/>
    <property type="match status" value="1"/>
</dbReference>
<evidence type="ECO:0000313" key="5">
    <source>
        <dbReference type="EMBL" id="SUZ61894.1"/>
    </source>
</evidence>
<proteinExistence type="inferred from homology"/>
<evidence type="ECO:0000259" key="4">
    <source>
        <dbReference type="Pfam" id="PF16325"/>
    </source>
</evidence>
<feature type="domain" description="Peptidase family U32 C-terminal" evidence="4">
    <location>
        <begin position="325"/>
        <end position="398"/>
    </location>
</feature>
<accession>A0A381P5P1</accession>
<evidence type="ECO:0000256" key="3">
    <source>
        <dbReference type="ARBA" id="ARBA00038374"/>
    </source>
</evidence>
<evidence type="ECO:0000256" key="1">
    <source>
        <dbReference type="ARBA" id="ARBA00022670"/>
    </source>
</evidence>
<comment type="similarity">
    <text evidence="3">Belongs to the peptidase U32 family.</text>
</comment>
<dbReference type="Gene3D" id="2.40.30.10">
    <property type="entry name" value="Translation factors"/>
    <property type="match status" value="1"/>
</dbReference>
<dbReference type="EMBL" id="UINC01000833">
    <property type="protein sequence ID" value="SUZ61894.1"/>
    <property type="molecule type" value="Genomic_DNA"/>
</dbReference>
<reference evidence="5" key="1">
    <citation type="submission" date="2018-05" db="EMBL/GenBank/DDBJ databases">
        <authorList>
            <person name="Lanie J.A."/>
            <person name="Ng W.-L."/>
            <person name="Kazmierczak K.M."/>
            <person name="Andrzejewski T.M."/>
            <person name="Davidsen T.M."/>
            <person name="Wayne K.J."/>
            <person name="Tettelin H."/>
            <person name="Glass J.I."/>
            <person name="Rusch D."/>
            <person name="Podicherti R."/>
            <person name="Tsui H.-C.T."/>
            <person name="Winkler M.E."/>
        </authorList>
    </citation>
    <scope>NUCLEOTIDE SEQUENCE</scope>
</reference>